<keyword evidence="2 4" id="KW-0238">DNA-binding</keyword>
<feature type="DNA-binding region" description="H-T-H motif" evidence="4">
    <location>
        <begin position="35"/>
        <end position="54"/>
    </location>
</feature>
<dbReference type="KEGG" id="daur:Daura_36660"/>
<keyword evidence="7" id="KW-1185">Reference proteome</keyword>
<feature type="domain" description="HTH tetR-type" evidence="5">
    <location>
        <begin position="12"/>
        <end position="72"/>
    </location>
</feature>
<dbReference type="OrthoDB" id="3784817at2"/>
<evidence type="ECO:0000256" key="4">
    <source>
        <dbReference type="PROSITE-ProRule" id="PRU00335"/>
    </source>
</evidence>
<dbReference type="Gene3D" id="1.10.357.10">
    <property type="entry name" value="Tetracycline Repressor, domain 2"/>
    <property type="match status" value="1"/>
</dbReference>
<dbReference type="GO" id="GO:0003700">
    <property type="term" value="F:DNA-binding transcription factor activity"/>
    <property type="evidence" value="ECO:0007669"/>
    <property type="project" value="TreeGrafter"/>
</dbReference>
<dbReference type="RefSeq" id="WP_033362930.1">
    <property type="nucleotide sequence ID" value="NZ_CP073767.1"/>
</dbReference>
<evidence type="ECO:0000313" key="7">
    <source>
        <dbReference type="Proteomes" id="UP001058003"/>
    </source>
</evidence>
<evidence type="ECO:0000256" key="2">
    <source>
        <dbReference type="ARBA" id="ARBA00023125"/>
    </source>
</evidence>
<proteinExistence type="predicted"/>
<gene>
    <name evidence="6" type="ORF">Daura_36660</name>
</gene>
<evidence type="ECO:0000256" key="1">
    <source>
        <dbReference type="ARBA" id="ARBA00023015"/>
    </source>
</evidence>
<dbReference type="InterPro" id="IPR001647">
    <property type="entry name" value="HTH_TetR"/>
</dbReference>
<dbReference type="Pfam" id="PF00440">
    <property type="entry name" value="TetR_N"/>
    <property type="match status" value="1"/>
</dbReference>
<dbReference type="GO" id="GO:0000976">
    <property type="term" value="F:transcription cis-regulatory region binding"/>
    <property type="evidence" value="ECO:0007669"/>
    <property type="project" value="TreeGrafter"/>
</dbReference>
<evidence type="ECO:0000256" key="3">
    <source>
        <dbReference type="ARBA" id="ARBA00023163"/>
    </source>
</evidence>
<dbReference type="InterPro" id="IPR009057">
    <property type="entry name" value="Homeodomain-like_sf"/>
</dbReference>
<organism evidence="6 7">
    <name type="scientific">Dactylosporangium aurantiacum</name>
    <dbReference type="NCBI Taxonomy" id="35754"/>
    <lineage>
        <taxon>Bacteria</taxon>
        <taxon>Bacillati</taxon>
        <taxon>Actinomycetota</taxon>
        <taxon>Actinomycetes</taxon>
        <taxon>Micromonosporales</taxon>
        <taxon>Micromonosporaceae</taxon>
        <taxon>Dactylosporangium</taxon>
    </lineage>
</organism>
<dbReference type="AlphaFoldDB" id="A0A9Q9MDJ8"/>
<dbReference type="Proteomes" id="UP001058003">
    <property type="component" value="Chromosome"/>
</dbReference>
<dbReference type="PROSITE" id="PS50977">
    <property type="entry name" value="HTH_TETR_2"/>
    <property type="match status" value="1"/>
</dbReference>
<dbReference type="InterPro" id="IPR050109">
    <property type="entry name" value="HTH-type_TetR-like_transc_reg"/>
</dbReference>
<dbReference type="PANTHER" id="PTHR30055">
    <property type="entry name" value="HTH-TYPE TRANSCRIPTIONAL REGULATOR RUTR"/>
    <property type="match status" value="1"/>
</dbReference>
<evidence type="ECO:0000313" key="6">
    <source>
        <dbReference type="EMBL" id="UWZ52179.1"/>
    </source>
</evidence>
<dbReference type="SUPFAM" id="SSF46689">
    <property type="entry name" value="Homeodomain-like"/>
    <property type="match status" value="1"/>
</dbReference>
<keyword evidence="3" id="KW-0804">Transcription</keyword>
<dbReference type="PRINTS" id="PR00455">
    <property type="entry name" value="HTHTETR"/>
</dbReference>
<keyword evidence="1" id="KW-0805">Transcription regulation</keyword>
<protein>
    <submittedName>
        <fullName evidence="6">TetR/AcrR family transcriptional regulator</fullName>
    </submittedName>
</protein>
<dbReference type="EMBL" id="CP073767">
    <property type="protein sequence ID" value="UWZ52179.1"/>
    <property type="molecule type" value="Genomic_DNA"/>
</dbReference>
<reference evidence="6" key="1">
    <citation type="submission" date="2021-04" db="EMBL/GenBank/DDBJ databases">
        <title>Dactylosporangium aurantiacum NRRL B-8018 full assembly.</title>
        <authorList>
            <person name="Hartkoorn R.C."/>
            <person name="Beaudoing E."/>
            <person name="Hot D."/>
        </authorList>
    </citation>
    <scope>NUCLEOTIDE SEQUENCE</scope>
    <source>
        <strain evidence="6">NRRL B-8018</strain>
    </source>
</reference>
<sequence length="234" mass="24177">MTDGTSVGDSRSRTRASIVDSAARLLREQGADAVTTRAVAHAAGMQAPTIYRFFEDKDALLDAVAEHVLATYVSGKTVAEDGDPVADLRAGWDAHIDFGLANAALFGLLVNPARSGSPAAAAGLAVLSARVRRVAAIGRLRVPERRAVELIHAAGTGTVLTLLATPPRQRDPALSATMYDTVARTVLTEAPVLPSGDTTAAAVALRAVAPRLPGLTGAERALLGEWLDRAAGTA</sequence>
<accession>A0A9Q9MDJ8</accession>
<name>A0A9Q9MDJ8_9ACTN</name>
<dbReference type="PANTHER" id="PTHR30055:SF234">
    <property type="entry name" value="HTH-TYPE TRANSCRIPTIONAL REGULATOR BETI"/>
    <property type="match status" value="1"/>
</dbReference>
<evidence type="ECO:0000259" key="5">
    <source>
        <dbReference type="PROSITE" id="PS50977"/>
    </source>
</evidence>